<sequence length="224" mass="23460">MNLIQEASLMAGKDLRIEARSRVTIRQIIPFGLITLVLFAFALDPDRGILARVAPGLFWITILLALLLAISRAFSIESANGASDALRLSGLDPSAIFLGKAAAIAVELALLEVVLTVGVIVLFNVSVASVGFLILAALVATIGLASIGTLYGVLASGLRVRETLVPVLLLPVAAPILLGATRAWEIGIDGSISDGWPWIGILFVSTLLFTAIGMLSFGSLLEES</sequence>
<comment type="subcellular location">
    <subcellularLocation>
        <location evidence="1">Membrane</location>
        <topology evidence="1">Multi-pass membrane protein</topology>
    </subcellularLocation>
</comment>
<dbReference type="PRINTS" id="PR01414">
    <property type="entry name" value="CCMBBIOGNSIS"/>
</dbReference>
<feature type="transmembrane region" description="Helical" evidence="8">
    <location>
        <begin position="163"/>
        <end position="184"/>
    </location>
</feature>
<dbReference type="PANTHER" id="PTHR30070:SF1">
    <property type="entry name" value="CYTOCHROME C BIOGENESIS B-RELATED"/>
    <property type="match status" value="1"/>
</dbReference>
<accession>A0A6J7GA40</accession>
<feature type="transmembrane region" description="Helical" evidence="8">
    <location>
        <begin position="23"/>
        <end position="43"/>
    </location>
</feature>
<evidence type="ECO:0000256" key="3">
    <source>
        <dbReference type="ARBA" id="ARBA00022448"/>
    </source>
</evidence>
<reference evidence="9" key="1">
    <citation type="submission" date="2020-05" db="EMBL/GenBank/DDBJ databases">
        <authorList>
            <person name="Chiriac C."/>
            <person name="Salcher M."/>
            <person name="Ghai R."/>
            <person name="Kavagutti S V."/>
        </authorList>
    </citation>
    <scope>NUCLEOTIDE SEQUENCE</scope>
</reference>
<dbReference type="GO" id="GO:1903607">
    <property type="term" value="P:cytochrome c biosynthetic process"/>
    <property type="evidence" value="ECO:0007669"/>
    <property type="project" value="TreeGrafter"/>
</dbReference>
<evidence type="ECO:0000256" key="2">
    <source>
        <dbReference type="ARBA" id="ARBA00010544"/>
    </source>
</evidence>
<dbReference type="GO" id="GO:0005886">
    <property type="term" value="C:plasma membrane"/>
    <property type="evidence" value="ECO:0007669"/>
    <property type="project" value="TreeGrafter"/>
</dbReference>
<feature type="transmembrane region" description="Helical" evidence="8">
    <location>
        <begin position="129"/>
        <end position="151"/>
    </location>
</feature>
<feature type="transmembrane region" description="Helical" evidence="8">
    <location>
        <begin position="95"/>
        <end position="123"/>
    </location>
</feature>
<comment type="similarity">
    <text evidence="2">Belongs to the CcmB/CycW/HelB family.</text>
</comment>
<dbReference type="GO" id="GO:0015232">
    <property type="term" value="F:heme transmembrane transporter activity"/>
    <property type="evidence" value="ECO:0007669"/>
    <property type="project" value="InterPro"/>
</dbReference>
<dbReference type="AlphaFoldDB" id="A0A6J7GA40"/>
<keyword evidence="6 8" id="KW-1133">Transmembrane helix</keyword>
<organism evidence="9">
    <name type="scientific">freshwater metagenome</name>
    <dbReference type="NCBI Taxonomy" id="449393"/>
    <lineage>
        <taxon>unclassified sequences</taxon>
        <taxon>metagenomes</taxon>
        <taxon>ecological metagenomes</taxon>
    </lineage>
</organism>
<dbReference type="EMBL" id="CAFBMM010000026">
    <property type="protein sequence ID" value="CAB4905101.1"/>
    <property type="molecule type" value="Genomic_DNA"/>
</dbReference>
<dbReference type="InterPro" id="IPR003544">
    <property type="entry name" value="Cyt_c_biogenesis_CcmB"/>
</dbReference>
<protein>
    <submittedName>
        <fullName evidence="9">Unannotated protein</fullName>
    </submittedName>
</protein>
<feature type="transmembrane region" description="Helical" evidence="8">
    <location>
        <begin position="49"/>
        <end position="74"/>
    </location>
</feature>
<evidence type="ECO:0000256" key="1">
    <source>
        <dbReference type="ARBA" id="ARBA00004141"/>
    </source>
</evidence>
<dbReference type="PANTHER" id="PTHR30070">
    <property type="entry name" value="HEME EXPORTER PROTEIN B"/>
    <property type="match status" value="1"/>
</dbReference>
<keyword evidence="7 8" id="KW-0472">Membrane</keyword>
<dbReference type="GO" id="GO:0017004">
    <property type="term" value="P:cytochrome complex assembly"/>
    <property type="evidence" value="ECO:0007669"/>
    <property type="project" value="UniProtKB-KW"/>
</dbReference>
<evidence type="ECO:0000256" key="7">
    <source>
        <dbReference type="ARBA" id="ARBA00023136"/>
    </source>
</evidence>
<dbReference type="Pfam" id="PF03379">
    <property type="entry name" value="CcmB"/>
    <property type="match status" value="1"/>
</dbReference>
<evidence type="ECO:0000256" key="4">
    <source>
        <dbReference type="ARBA" id="ARBA00022692"/>
    </source>
</evidence>
<gene>
    <name evidence="9" type="ORF">UFOPK3605_00709</name>
</gene>
<evidence type="ECO:0000256" key="5">
    <source>
        <dbReference type="ARBA" id="ARBA00022748"/>
    </source>
</evidence>
<proteinExistence type="inferred from homology"/>
<name>A0A6J7GA40_9ZZZZ</name>
<evidence type="ECO:0000313" key="9">
    <source>
        <dbReference type="EMBL" id="CAB4905101.1"/>
    </source>
</evidence>
<keyword evidence="5" id="KW-0201">Cytochrome c-type biogenesis</keyword>
<feature type="transmembrane region" description="Helical" evidence="8">
    <location>
        <begin position="196"/>
        <end position="221"/>
    </location>
</feature>
<keyword evidence="4 8" id="KW-0812">Transmembrane</keyword>
<keyword evidence="3" id="KW-0813">Transport</keyword>
<evidence type="ECO:0000256" key="8">
    <source>
        <dbReference type="SAM" id="Phobius"/>
    </source>
</evidence>
<evidence type="ECO:0000256" key="6">
    <source>
        <dbReference type="ARBA" id="ARBA00022989"/>
    </source>
</evidence>